<dbReference type="RefSeq" id="WP_378383902.1">
    <property type="nucleotide sequence ID" value="NZ_JBHLWM010000001.1"/>
</dbReference>
<evidence type="ECO:0000256" key="1">
    <source>
        <dbReference type="SAM" id="SignalP"/>
    </source>
</evidence>
<accession>A0ABV6EM46</accession>
<feature type="chain" id="PRO_5045179638" evidence="1">
    <location>
        <begin position="29"/>
        <end position="163"/>
    </location>
</feature>
<comment type="caution">
    <text evidence="2">The sequence shown here is derived from an EMBL/GenBank/DDBJ whole genome shotgun (WGS) entry which is preliminary data.</text>
</comment>
<gene>
    <name evidence="2" type="ORF">ACFFJ6_02235</name>
</gene>
<organism evidence="2 3">
    <name type="scientific">Rhodopseudomonas telluris</name>
    <dbReference type="NCBI Taxonomy" id="644215"/>
    <lineage>
        <taxon>Bacteria</taxon>
        <taxon>Pseudomonadati</taxon>
        <taxon>Pseudomonadota</taxon>
        <taxon>Alphaproteobacteria</taxon>
        <taxon>Hyphomicrobiales</taxon>
        <taxon>Nitrobacteraceae</taxon>
        <taxon>Rhodopseudomonas</taxon>
    </lineage>
</organism>
<keyword evidence="1" id="KW-0732">Signal</keyword>
<keyword evidence="3" id="KW-1185">Reference proteome</keyword>
<evidence type="ECO:0000313" key="3">
    <source>
        <dbReference type="Proteomes" id="UP001589775"/>
    </source>
</evidence>
<dbReference type="EMBL" id="JBHLWM010000001">
    <property type="protein sequence ID" value="MFC0239262.1"/>
    <property type="molecule type" value="Genomic_DNA"/>
</dbReference>
<protein>
    <submittedName>
        <fullName evidence="2">Uncharacterized protein</fullName>
    </submittedName>
</protein>
<sequence length="163" mass="16659">MISTSATRLLSAAVLFGSLGLTSTASMAAGAFDGLAGYWNGSGRVQLSDGSTERIRCRASYAVAGGGRLLQQTLVCASDSARFDITSHVEENGGRITGSWTEATRNANGQVSGTARGGRIDAQVGGPGFSASLSVATRGSTQSVTIVPQGTDVREVSVSLKKR</sequence>
<proteinExistence type="predicted"/>
<dbReference type="Proteomes" id="UP001589775">
    <property type="component" value="Unassembled WGS sequence"/>
</dbReference>
<reference evidence="2 3" key="1">
    <citation type="submission" date="2024-09" db="EMBL/GenBank/DDBJ databases">
        <authorList>
            <person name="Sun Q."/>
            <person name="Mori K."/>
        </authorList>
    </citation>
    <scope>NUCLEOTIDE SEQUENCE [LARGE SCALE GENOMIC DNA]</scope>
    <source>
        <strain evidence="2 3">KCTC 23279</strain>
    </source>
</reference>
<evidence type="ECO:0000313" key="2">
    <source>
        <dbReference type="EMBL" id="MFC0239262.1"/>
    </source>
</evidence>
<name>A0ABV6EM46_9BRAD</name>
<feature type="signal peptide" evidence="1">
    <location>
        <begin position="1"/>
        <end position="28"/>
    </location>
</feature>